<protein>
    <recommendedName>
        <fullName evidence="1">Phosphatidate phosphatase APP1 catalytic domain-containing protein</fullName>
    </recommendedName>
</protein>
<dbReference type="EMBL" id="DF836547">
    <property type="protein sequence ID" value="GAN09310.1"/>
    <property type="molecule type" value="Genomic_DNA"/>
</dbReference>
<dbReference type="PANTHER" id="PTHR28208">
    <property type="entry name" value="PHOSPHATIDATE PHOSPHATASE APP1"/>
    <property type="match status" value="1"/>
</dbReference>
<dbReference type="InterPro" id="IPR052935">
    <property type="entry name" value="Mg2+_PAP"/>
</dbReference>
<evidence type="ECO:0000313" key="2">
    <source>
        <dbReference type="EMBL" id="GAN09310.1"/>
    </source>
</evidence>
<dbReference type="Pfam" id="PF09949">
    <property type="entry name" value="APP1_cat"/>
    <property type="match status" value="1"/>
</dbReference>
<keyword evidence="3" id="KW-1185">Reference proteome</keyword>
<name>A0A0C9LWY0_9FUNG</name>
<proteinExistence type="predicted"/>
<evidence type="ECO:0000259" key="1">
    <source>
        <dbReference type="Pfam" id="PF09949"/>
    </source>
</evidence>
<accession>A0A0C9LWY0</accession>
<gene>
    <name evidence="2" type="ORF">MAM1_0258c08835</name>
</gene>
<dbReference type="Proteomes" id="UP000053815">
    <property type="component" value="Unassembled WGS sequence"/>
</dbReference>
<dbReference type="STRING" id="91626.A0A0C9LWY0"/>
<dbReference type="GO" id="GO:0008195">
    <property type="term" value="F:phosphatidate phosphatase activity"/>
    <property type="evidence" value="ECO:0007669"/>
    <property type="project" value="InterPro"/>
</dbReference>
<dbReference type="AlphaFoldDB" id="A0A0C9LWY0"/>
<dbReference type="OrthoDB" id="2117591at2759"/>
<reference evidence="2" key="1">
    <citation type="submission" date="2014-09" db="EMBL/GenBank/DDBJ databases">
        <title>Draft genome sequence of an oleaginous Mucoromycotina fungus Mucor ambiguus NBRC6742.</title>
        <authorList>
            <person name="Takeda I."/>
            <person name="Yamane N."/>
            <person name="Morita T."/>
            <person name="Tamano K."/>
            <person name="Machida M."/>
            <person name="Baker S."/>
            <person name="Koike H."/>
        </authorList>
    </citation>
    <scope>NUCLEOTIDE SEQUENCE</scope>
    <source>
        <strain evidence="2">NBRC 6742</strain>
    </source>
</reference>
<feature type="domain" description="Phosphatidate phosphatase APP1 catalytic" evidence="1">
    <location>
        <begin position="270"/>
        <end position="415"/>
    </location>
</feature>
<sequence length="536" mass="61037">MNTVDDNSINGSRVRRRDQFKSFVTSKSQAIKQYYNTPSASSSTTTLATSRDMAVENDLKRSDTQEIDDILKDTTPEIIQPQCMLFPTYACQVNEEDQQTKYKIILAGWAFAKPGSSRLDRWLLAAGRTYGGLARDSVEDNHFSTLLNQFRCQTMRMVDIQLTLPGIIAQKIIDDNADKISIEQQEKIRDFAASVNTGPSGRFQEEVFLDLDEVLTLKKKQDHITVQASFTDNGTSTNIMMQWIHKPTAFFSHIEQPFPGYIDIIEPYGISIISDIDDTIKVTDILDGKDAILTNTFFKTAVEVPHMNEVYRSWASEGAHVHYVSNSPWQVYPALSEFIINKQFPQGSVHLRAVSTQELIRGKPGKHKLEMIPTILQDFPHRKFILVGDSGEIDPEVYQQIYNQYPDQIIKIFIHDVTSQRARDADKLAQERPDSYYRSLRKFLSRESSLLRRGSTSQLAMDAMAETEVPEEQQQILNPEIPLLTKLEQFEERMKRVSSGMREGVFTVFTLASQLMLDPVVAEEFLMSKTSTDLSL</sequence>
<evidence type="ECO:0000313" key="3">
    <source>
        <dbReference type="Proteomes" id="UP000053815"/>
    </source>
</evidence>
<dbReference type="PANTHER" id="PTHR28208:SF3">
    <property type="entry name" value="PHOSPHATIDATE PHOSPHATASE APP1"/>
    <property type="match status" value="1"/>
</dbReference>
<organism evidence="2">
    <name type="scientific">Mucor ambiguus</name>
    <dbReference type="NCBI Taxonomy" id="91626"/>
    <lineage>
        <taxon>Eukaryota</taxon>
        <taxon>Fungi</taxon>
        <taxon>Fungi incertae sedis</taxon>
        <taxon>Mucoromycota</taxon>
        <taxon>Mucoromycotina</taxon>
        <taxon>Mucoromycetes</taxon>
        <taxon>Mucorales</taxon>
        <taxon>Mucorineae</taxon>
        <taxon>Mucoraceae</taxon>
        <taxon>Mucor</taxon>
    </lineage>
</organism>
<dbReference type="InterPro" id="IPR019236">
    <property type="entry name" value="APP1_cat"/>
</dbReference>